<keyword evidence="2" id="KW-1185">Reference proteome</keyword>
<name>A0A016TPV5_9BILA</name>
<proteinExistence type="predicted"/>
<dbReference type="Proteomes" id="UP000024635">
    <property type="component" value="Unassembled WGS sequence"/>
</dbReference>
<dbReference type="STRING" id="53326.A0A016TPV5"/>
<reference evidence="2" key="1">
    <citation type="journal article" date="2015" name="Nat. Genet.">
        <title>The genome and transcriptome of the zoonotic hookworm Ancylostoma ceylanicum identify infection-specific gene families.</title>
        <authorList>
            <person name="Schwarz E.M."/>
            <person name="Hu Y."/>
            <person name="Antoshechkin I."/>
            <person name="Miller M.M."/>
            <person name="Sternberg P.W."/>
            <person name="Aroian R.V."/>
        </authorList>
    </citation>
    <scope>NUCLEOTIDE SEQUENCE</scope>
    <source>
        <strain evidence="2">HY135</strain>
    </source>
</reference>
<gene>
    <name evidence="1" type="primary">Acey_s0086.g1912</name>
    <name evidence="1" type="ORF">Y032_0086g1912</name>
</gene>
<evidence type="ECO:0000313" key="2">
    <source>
        <dbReference type="Proteomes" id="UP000024635"/>
    </source>
</evidence>
<protein>
    <submittedName>
        <fullName evidence="1">Uncharacterized protein</fullName>
    </submittedName>
</protein>
<evidence type="ECO:0000313" key="1">
    <source>
        <dbReference type="EMBL" id="EYC04662.1"/>
    </source>
</evidence>
<sequence length="215" mass="24640">MSTGVLRCAEREYDNYFARRYRFIDFIDFFHFCSGTGENMSGGISNVPNTNMRAILHESSLTLSILSLSSKGEEGHRDNLIGRLPNSRAKPVVMKKFFQFQTKPPASGQNSQPRVAWTTAKRYEALAARICSHIRPDSRFKIPAVEIVELLEILTTSATYSVHHNVDMRRWIEGFDKRATIPPNRRQCDEKTWELLEQYALKCEKIAATVPRPTQ</sequence>
<accession>A0A016TPV5</accession>
<comment type="caution">
    <text evidence="1">The sequence shown here is derived from an EMBL/GenBank/DDBJ whole genome shotgun (WGS) entry which is preliminary data.</text>
</comment>
<dbReference type="AlphaFoldDB" id="A0A016TPV5"/>
<organism evidence="1 2">
    <name type="scientific">Ancylostoma ceylanicum</name>
    <dbReference type="NCBI Taxonomy" id="53326"/>
    <lineage>
        <taxon>Eukaryota</taxon>
        <taxon>Metazoa</taxon>
        <taxon>Ecdysozoa</taxon>
        <taxon>Nematoda</taxon>
        <taxon>Chromadorea</taxon>
        <taxon>Rhabditida</taxon>
        <taxon>Rhabditina</taxon>
        <taxon>Rhabditomorpha</taxon>
        <taxon>Strongyloidea</taxon>
        <taxon>Ancylostomatidae</taxon>
        <taxon>Ancylostomatinae</taxon>
        <taxon>Ancylostoma</taxon>
    </lineage>
</organism>
<dbReference type="EMBL" id="JARK01001422">
    <property type="protein sequence ID" value="EYC04662.1"/>
    <property type="molecule type" value="Genomic_DNA"/>
</dbReference>